<dbReference type="InterPro" id="IPR001005">
    <property type="entry name" value="SANT/Myb"/>
</dbReference>
<gene>
    <name evidence="4" type="ORF">ECRASSUSDP1_LOCUS23623</name>
</gene>
<dbReference type="PANTHER" id="PTHR45614">
    <property type="entry name" value="MYB PROTEIN-RELATED"/>
    <property type="match status" value="1"/>
</dbReference>
<feature type="compositionally biased region" description="Basic and acidic residues" evidence="1">
    <location>
        <begin position="395"/>
        <end position="408"/>
    </location>
</feature>
<feature type="domain" description="Myb-like" evidence="2">
    <location>
        <begin position="42"/>
        <end position="86"/>
    </location>
</feature>
<feature type="domain" description="HTH myb-type" evidence="3">
    <location>
        <begin position="599"/>
        <end position="646"/>
    </location>
</feature>
<dbReference type="SUPFAM" id="SSF46689">
    <property type="entry name" value="Homeodomain-like"/>
    <property type="match status" value="3"/>
</dbReference>
<dbReference type="SMART" id="SM00717">
    <property type="entry name" value="SANT"/>
    <property type="match status" value="7"/>
</dbReference>
<dbReference type="PANTHER" id="PTHR45614:SF51">
    <property type="entry name" value="MYB-LIKE DNA-BINDING PROTEIN BAS1"/>
    <property type="match status" value="1"/>
</dbReference>
<feature type="domain" description="HTH myb-type" evidence="3">
    <location>
        <begin position="87"/>
        <end position="141"/>
    </location>
</feature>
<dbReference type="GO" id="GO:0000978">
    <property type="term" value="F:RNA polymerase II cis-regulatory region sequence-specific DNA binding"/>
    <property type="evidence" value="ECO:0007669"/>
    <property type="project" value="TreeGrafter"/>
</dbReference>
<feature type="compositionally biased region" description="Basic and acidic residues" evidence="1">
    <location>
        <begin position="1214"/>
        <end position="1261"/>
    </location>
</feature>
<feature type="compositionally biased region" description="Low complexity" evidence="1">
    <location>
        <begin position="454"/>
        <end position="474"/>
    </location>
</feature>
<name>A0AAD1XZU0_EUPCR</name>
<evidence type="ECO:0000313" key="4">
    <source>
        <dbReference type="EMBL" id="CAI2382155.1"/>
    </source>
</evidence>
<feature type="region of interest" description="Disordered" evidence="1">
    <location>
        <begin position="21"/>
        <end position="43"/>
    </location>
</feature>
<evidence type="ECO:0000259" key="2">
    <source>
        <dbReference type="PROSITE" id="PS50090"/>
    </source>
</evidence>
<evidence type="ECO:0008006" key="6">
    <source>
        <dbReference type="Google" id="ProtNLM"/>
    </source>
</evidence>
<dbReference type="PROSITE" id="PS51294">
    <property type="entry name" value="HTH_MYB"/>
    <property type="match status" value="2"/>
</dbReference>
<protein>
    <recommendedName>
        <fullName evidence="6">Myb-like DNA-binding domain containing protein</fullName>
    </recommendedName>
</protein>
<sequence length="1307" mass="150871">MSQKVVLSDADFLSQEIEFLTESGTQQEKKTNPKSPEFQSNGHWSPLEDHLLHTAVKDGCTNWKEISQKVMTRNADACYSHWHYILKPRLTKTPFTPEEDSKLMSWVKINGKKWKKAMKDFPGKTKEEIRNRYEELSPDGVYNFLAKNFGFDNTQSTSATMPGTQIPPSLYPEVKSEDFAFPDSCSENPGSSQIQSVVKVEDPLDSKSIQTLQTCMRIFQNQQKLELRLTAMEKRSSQALKGIQKEVKDSCTEIISTQKRILKMLRRWRERIWQVEEKFKVSEEKEGGVDDKRKKMPKKWSLEEDQLLIQAIKECYGNINAICKRFPKRTLKAIRERAYKKKICIGDYKWNSKLDEKILKWDQKKLSLEELLKAVPHKIKEIKTRLKQLKNKSKTSREELKEPFESPKKSPLKRILRPLNPKNYHEIPTISTPPSPPHPSPLPPDPTTSPFPTSPSQSPLTPSESPHNFSFHPSPSKKRDLKLTCKLPLSQLGIYLSLFRKHYTQISDSCQLLKLQTEQSLLSLEQSKQEMLEYMAQVWEGVSGNTTHWTKEQDEKLLDGVKQKIPWNKMAEHIGINRKTNALVTRYHHYLKEEPNVDWTPEEDQKLEDWVSQKGPTDLKGISKLFEDKNTIQIKKRIKNVIKPKLGLISRKPKEKPIIGYEDLSLDHLNFPHMTPTEVKAEPIDPLPAPPTALPPLTPTISTISPPREESKTPLPTYTSPLTDSFFTTLKPPVAQIPKKRDLKAASKSQNPFAPLLPQLKQLVHQLVQEEISQVEEDLRETMHVHRKEIEESLFNVETGLRRRFKRERVKAEVGGNGEEQPRKPKFNKWTKEEDDFLLKCKHFYGIGSKELEEKYLRNHSYMAISSRWHLIKATIIPETSISPEQDLAILNAIMTYKTTNCSRLSEMVQSLPKKRIESRWRLHLSRYFNNIKVPQQLPSLSQLANLQKGYENECLINEERLRKEVEREKETQQQHYDQEYSPEKYKRFEQRIKSELDREDQTIGNAMDYIQDGKLNMKESDFYNLQDSEKIKFQDAYLSKENLENLNAQKGVGPLSFNYTGNDPNNMLHDRTNLADKQIGDYRVMCKGEDIPTTQENAGCQAKRDLKYNSKVEAMDKKNLTALLKFSKQSLILLKMETLETNINEKFDELLKSTKKSIAILKGETLPPSESDLVKTSSVKPQECMQKETVSESQPNDDTEKAKNQEEANPVLEKTKDTTKDVDMSKETADTMIKETNEQDKEKDENLLEEKLDMRGDIKTTKPLSQPSCVQKDQQLEVNSDDSEEDSAGVSQKSDQESSGKPENAS</sequence>
<evidence type="ECO:0000259" key="3">
    <source>
        <dbReference type="PROSITE" id="PS51294"/>
    </source>
</evidence>
<evidence type="ECO:0000313" key="5">
    <source>
        <dbReference type="Proteomes" id="UP001295684"/>
    </source>
</evidence>
<dbReference type="Proteomes" id="UP001295684">
    <property type="component" value="Unassembled WGS sequence"/>
</dbReference>
<dbReference type="GO" id="GO:0000981">
    <property type="term" value="F:DNA-binding transcription factor activity, RNA polymerase II-specific"/>
    <property type="evidence" value="ECO:0007669"/>
    <property type="project" value="TreeGrafter"/>
</dbReference>
<dbReference type="Gene3D" id="1.10.10.60">
    <property type="entry name" value="Homeodomain-like"/>
    <property type="match status" value="5"/>
</dbReference>
<feature type="region of interest" description="Disordered" evidence="1">
    <location>
        <begin position="1168"/>
        <end position="1307"/>
    </location>
</feature>
<dbReference type="InterPro" id="IPR017930">
    <property type="entry name" value="Myb_dom"/>
</dbReference>
<dbReference type="InterPro" id="IPR009057">
    <property type="entry name" value="Homeodomain-like_sf"/>
</dbReference>
<dbReference type="GO" id="GO:0005634">
    <property type="term" value="C:nucleus"/>
    <property type="evidence" value="ECO:0007669"/>
    <property type="project" value="TreeGrafter"/>
</dbReference>
<dbReference type="Pfam" id="PF00249">
    <property type="entry name" value="Myb_DNA-binding"/>
    <property type="match status" value="4"/>
</dbReference>
<feature type="compositionally biased region" description="Polar residues" evidence="1">
    <location>
        <begin position="33"/>
        <end position="43"/>
    </location>
</feature>
<feature type="compositionally biased region" description="Pro residues" evidence="1">
    <location>
        <begin position="431"/>
        <end position="453"/>
    </location>
</feature>
<proteinExistence type="predicted"/>
<feature type="compositionally biased region" description="Polar residues" evidence="1">
    <location>
        <begin position="1263"/>
        <end position="1279"/>
    </location>
</feature>
<accession>A0AAD1XZU0</accession>
<reference evidence="4" key="1">
    <citation type="submission" date="2023-07" db="EMBL/GenBank/DDBJ databases">
        <authorList>
            <consortium name="AG Swart"/>
            <person name="Singh M."/>
            <person name="Singh A."/>
            <person name="Seah K."/>
            <person name="Emmerich C."/>
        </authorList>
    </citation>
    <scope>NUCLEOTIDE SEQUENCE</scope>
    <source>
        <strain evidence="4">DP1</strain>
    </source>
</reference>
<dbReference type="CDD" id="cd00167">
    <property type="entry name" value="SANT"/>
    <property type="match status" value="5"/>
</dbReference>
<dbReference type="EMBL" id="CAMPGE010024304">
    <property type="protein sequence ID" value="CAI2382155.1"/>
    <property type="molecule type" value="Genomic_DNA"/>
</dbReference>
<dbReference type="InterPro" id="IPR050560">
    <property type="entry name" value="MYB_TF"/>
</dbReference>
<organism evidence="4 5">
    <name type="scientific">Euplotes crassus</name>
    <dbReference type="NCBI Taxonomy" id="5936"/>
    <lineage>
        <taxon>Eukaryota</taxon>
        <taxon>Sar</taxon>
        <taxon>Alveolata</taxon>
        <taxon>Ciliophora</taxon>
        <taxon>Intramacronucleata</taxon>
        <taxon>Spirotrichea</taxon>
        <taxon>Hypotrichia</taxon>
        <taxon>Euplotida</taxon>
        <taxon>Euplotidae</taxon>
        <taxon>Moneuplotes</taxon>
    </lineage>
</organism>
<keyword evidence="5" id="KW-1185">Reference proteome</keyword>
<comment type="caution">
    <text evidence="4">The sequence shown here is derived from an EMBL/GenBank/DDBJ whole genome shotgun (WGS) entry which is preliminary data.</text>
</comment>
<dbReference type="PROSITE" id="PS50090">
    <property type="entry name" value="MYB_LIKE"/>
    <property type="match status" value="3"/>
</dbReference>
<feature type="region of interest" description="Disordered" evidence="1">
    <location>
        <begin position="386"/>
        <end position="479"/>
    </location>
</feature>
<evidence type="ECO:0000256" key="1">
    <source>
        <dbReference type="SAM" id="MobiDB-lite"/>
    </source>
</evidence>
<feature type="domain" description="Myb-like" evidence="2">
    <location>
        <begin position="549"/>
        <end position="591"/>
    </location>
</feature>
<feature type="domain" description="Myb-like" evidence="2">
    <location>
        <begin position="87"/>
        <end position="137"/>
    </location>
</feature>